<dbReference type="PATRIC" id="fig|1215343.11.peg.1160"/>
<proteinExistence type="predicted"/>
<dbReference type="GO" id="GO:0032259">
    <property type="term" value="P:methylation"/>
    <property type="evidence" value="ECO:0007669"/>
    <property type="project" value="UniProtKB-KW"/>
</dbReference>
<dbReference type="Gene3D" id="3.40.50.150">
    <property type="entry name" value="Vaccinia Virus protein VP39"/>
    <property type="match status" value="1"/>
</dbReference>
<dbReference type="HOGENOM" id="CLU_048277_0_0_5"/>
<dbReference type="STRING" id="1215343.B488_11260"/>
<name>L0EWU3_LIBCB</name>
<evidence type="ECO:0000313" key="2">
    <source>
        <dbReference type="EMBL" id="AGA65118.1"/>
    </source>
</evidence>
<feature type="domain" description="Methyltransferase type 11" evidence="1">
    <location>
        <begin position="86"/>
        <end position="130"/>
    </location>
</feature>
<organism evidence="2 3">
    <name type="scientific">Liberibacter crescens (strain BT-1)</name>
    <dbReference type="NCBI Taxonomy" id="1215343"/>
    <lineage>
        <taxon>Bacteria</taxon>
        <taxon>Pseudomonadati</taxon>
        <taxon>Pseudomonadota</taxon>
        <taxon>Alphaproteobacteria</taxon>
        <taxon>Hyphomicrobiales</taxon>
        <taxon>Rhizobiaceae</taxon>
        <taxon>Liberibacter</taxon>
    </lineage>
</organism>
<sequence length="242" mass="27479">MYVDVLELYNFYNSRLGIFAKDSIIRVLLDIWPDVSDKSILGLGYPLPFLESFHGRAERILAFMPAGQGAISWPNQALSATALVSEEELPLPDASIDRVLVIHSLEFLKDPSLILNEIWRILASDGRMIVIVPNLCGMWSNMESSPFGCGKSYFLHQIISFLEDINFTLSFTSGAMFFPPTNKVFFYKFPYLFEKVGRILCPGFAGVYIVEVRKVIYQGLPVHKFQERRKFVPVLIPQSVLT</sequence>
<dbReference type="EC" id="3.1.2.6" evidence="2"/>
<keyword evidence="2" id="KW-0489">Methyltransferase</keyword>
<dbReference type="SUPFAM" id="SSF53335">
    <property type="entry name" value="S-adenosyl-L-methionine-dependent methyltransferases"/>
    <property type="match status" value="1"/>
</dbReference>
<keyword evidence="2" id="KW-0378">Hydrolase</keyword>
<dbReference type="GO" id="GO:0004416">
    <property type="term" value="F:hydroxyacylglutathione hydrolase activity"/>
    <property type="evidence" value="ECO:0007669"/>
    <property type="project" value="UniProtKB-EC"/>
</dbReference>
<dbReference type="Pfam" id="PF08241">
    <property type="entry name" value="Methyltransf_11"/>
    <property type="match status" value="1"/>
</dbReference>
<dbReference type="RefSeq" id="WP_015273543.1">
    <property type="nucleotide sequence ID" value="NC_019907.1"/>
</dbReference>
<protein>
    <submittedName>
        <fullName evidence="2">SAM-dependent methyltransferase 2</fullName>
        <ecNumber evidence="2">3.1.2.6</ecNumber>
    </submittedName>
</protein>
<dbReference type="EMBL" id="CP003789">
    <property type="protein sequence ID" value="AGA65118.1"/>
    <property type="molecule type" value="Genomic_DNA"/>
</dbReference>
<keyword evidence="2" id="KW-0808">Transferase</keyword>
<reference evidence="2 3" key="1">
    <citation type="journal article" date="2012" name="Stand. Genomic Sci.">
        <title>Complete genome sequence of Liberibacter crescens BT-1.</title>
        <authorList>
            <person name="Leonard M.T."/>
            <person name="Fagen J.R."/>
            <person name="Davis-Richardson A.G."/>
            <person name="Davis M.J."/>
            <person name="Triplett E.W."/>
        </authorList>
    </citation>
    <scope>NUCLEOTIDE SEQUENCE [LARGE SCALE GENOMIC DNA]</scope>
    <source>
        <strain evidence="2 3">BT-1</strain>
    </source>
</reference>
<gene>
    <name evidence="2" type="ordered locus">B488_11260</name>
</gene>
<dbReference type="GO" id="GO:0008757">
    <property type="term" value="F:S-adenosylmethionine-dependent methyltransferase activity"/>
    <property type="evidence" value="ECO:0007669"/>
    <property type="project" value="InterPro"/>
</dbReference>
<evidence type="ECO:0000259" key="1">
    <source>
        <dbReference type="Pfam" id="PF08241"/>
    </source>
</evidence>
<keyword evidence="3" id="KW-1185">Reference proteome</keyword>
<dbReference type="InterPro" id="IPR013216">
    <property type="entry name" value="Methyltransf_11"/>
</dbReference>
<dbReference type="Proteomes" id="UP000010799">
    <property type="component" value="Chromosome"/>
</dbReference>
<dbReference type="eggNOG" id="COG0500">
    <property type="taxonomic scope" value="Bacteria"/>
</dbReference>
<evidence type="ECO:0000313" key="3">
    <source>
        <dbReference type="Proteomes" id="UP000010799"/>
    </source>
</evidence>
<accession>L0EWU3</accession>
<dbReference type="KEGG" id="lcc:B488_11260"/>
<dbReference type="InterPro" id="IPR029063">
    <property type="entry name" value="SAM-dependent_MTases_sf"/>
</dbReference>
<dbReference type="AlphaFoldDB" id="L0EWU3"/>